<dbReference type="InterPro" id="IPR023393">
    <property type="entry name" value="START-like_dom_sf"/>
</dbReference>
<comment type="caution">
    <text evidence="2">The sequence shown here is derived from an EMBL/GenBank/DDBJ whole genome shotgun (WGS) entry which is preliminary data.</text>
</comment>
<organism evidence="2 3">
    <name type="scientific">Pelagomonas calceolata</name>
    <dbReference type="NCBI Taxonomy" id="35677"/>
    <lineage>
        <taxon>Eukaryota</taxon>
        <taxon>Sar</taxon>
        <taxon>Stramenopiles</taxon>
        <taxon>Ochrophyta</taxon>
        <taxon>Pelagophyceae</taxon>
        <taxon>Pelagomonadales</taxon>
        <taxon>Pelagomonadaceae</taxon>
        <taxon>Pelagomonas</taxon>
    </lineage>
</organism>
<dbReference type="OrthoDB" id="333905at2759"/>
<dbReference type="PANTHER" id="PTHR19308:SF14">
    <property type="entry name" value="START DOMAIN-CONTAINING PROTEIN"/>
    <property type="match status" value="1"/>
</dbReference>
<feature type="non-terminal residue" evidence="2">
    <location>
        <position position="292"/>
    </location>
</feature>
<dbReference type="PANTHER" id="PTHR19308">
    <property type="entry name" value="PHOSPHATIDYLCHOLINE TRANSFER PROTEIN"/>
    <property type="match status" value="1"/>
</dbReference>
<dbReference type="PROSITE" id="PS50848">
    <property type="entry name" value="START"/>
    <property type="match status" value="1"/>
</dbReference>
<evidence type="ECO:0000313" key="2">
    <source>
        <dbReference type="EMBL" id="CAH0374288.1"/>
    </source>
</evidence>
<evidence type="ECO:0000313" key="3">
    <source>
        <dbReference type="Proteomes" id="UP000789595"/>
    </source>
</evidence>
<proteinExistence type="predicted"/>
<gene>
    <name evidence="2" type="ORF">PECAL_4P15600</name>
</gene>
<reference evidence="2" key="1">
    <citation type="submission" date="2021-11" db="EMBL/GenBank/DDBJ databases">
        <authorList>
            <consortium name="Genoscope - CEA"/>
            <person name="William W."/>
        </authorList>
    </citation>
    <scope>NUCLEOTIDE SEQUENCE</scope>
</reference>
<dbReference type="Pfam" id="PF01852">
    <property type="entry name" value="START"/>
    <property type="match status" value="1"/>
</dbReference>
<accession>A0A8J2SKW5</accession>
<evidence type="ECO:0000259" key="1">
    <source>
        <dbReference type="PROSITE" id="PS50848"/>
    </source>
</evidence>
<keyword evidence="3" id="KW-1185">Reference proteome</keyword>
<dbReference type="GO" id="GO:0008289">
    <property type="term" value="F:lipid binding"/>
    <property type="evidence" value="ECO:0007669"/>
    <property type="project" value="InterPro"/>
</dbReference>
<feature type="non-terminal residue" evidence="2">
    <location>
        <position position="1"/>
    </location>
</feature>
<dbReference type="CDD" id="cd00177">
    <property type="entry name" value="START"/>
    <property type="match status" value="1"/>
</dbReference>
<dbReference type="InterPro" id="IPR051213">
    <property type="entry name" value="START_lipid_transfer"/>
</dbReference>
<dbReference type="AlphaFoldDB" id="A0A8J2SKW5"/>
<dbReference type="EMBL" id="CAKKNE010000004">
    <property type="protein sequence ID" value="CAH0374288.1"/>
    <property type="molecule type" value="Genomic_DNA"/>
</dbReference>
<dbReference type="GO" id="GO:0005737">
    <property type="term" value="C:cytoplasm"/>
    <property type="evidence" value="ECO:0007669"/>
    <property type="project" value="UniProtKB-ARBA"/>
</dbReference>
<dbReference type="InterPro" id="IPR002913">
    <property type="entry name" value="START_lipid-bd_dom"/>
</dbReference>
<dbReference type="SUPFAM" id="SSF55961">
    <property type="entry name" value="Bet v1-like"/>
    <property type="match status" value="1"/>
</dbReference>
<sequence length="292" mass="31880">CASARCAAVHGACTRARSYFCIRAPARDLCGSRAPYFRIGAAAALLRLHDAASTGDEMAQKTGTPVLLCVGVAALAAVLASLLNAEASVQYNAAEGTSTARTMADALADARSTANWDPVLNAKGVRVWKRVEHAERTSAPMAIKSQVYAAVPPRFFTDLLLTRDYDTARLFNPTLDGGSDIEWFSKHERISHVRTKPVLILKPRDFVVRVRRESRSDGTELVLNTNTVHRLAPVAQSHVRGVLNGLHLVEPHKDGTGCVYTMVSQMDPRGSIPMVIVNWFAMRRPLQYMVAL</sequence>
<protein>
    <recommendedName>
        <fullName evidence="1">START domain-containing protein</fullName>
    </recommendedName>
</protein>
<dbReference type="Gene3D" id="3.30.530.20">
    <property type="match status" value="1"/>
</dbReference>
<dbReference type="Proteomes" id="UP000789595">
    <property type="component" value="Unassembled WGS sequence"/>
</dbReference>
<name>A0A8J2SKW5_9STRA</name>
<feature type="domain" description="START" evidence="1">
    <location>
        <begin position="116"/>
        <end position="292"/>
    </location>
</feature>